<name>A0A3R7HVW2_9STRA</name>
<gene>
    <name evidence="4" type="ORF">BBI17_005694</name>
    <name evidence="5" type="ORF">BBO99_00005620</name>
    <name evidence="3" type="ORF">JM16_006127</name>
</gene>
<evidence type="ECO:0000256" key="1">
    <source>
        <dbReference type="SAM" id="MobiDB-lite"/>
    </source>
</evidence>
<dbReference type="PROSITE" id="PS50003">
    <property type="entry name" value="PH_DOMAIN"/>
    <property type="match status" value="1"/>
</dbReference>
<evidence type="ECO:0000313" key="3">
    <source>
        <dbReference type="EMBL" id="KAG2521782.1"/>
    </source>
</evidence>
<feature type="domain" description="PH" evidence="2">
    <location>
        <begin position="1"/>
        <end position="92"/>
    </location>
</feature>
<organism evidence="5 6">
    <name type="scientific">Phytophthora kernoviae</name>
    <dbReference type="NCBI Taxonomy" id="325452"/>
    <lineage>
        <taxon>Eukaryota</taxon>
        <taxon>Sar</taxon>
        <taxon>Stramenopiles</taxon>
        <taxon>Oomycota</taxon>
        <taxon>Peronosporomycetes</taxon>
        <taxon>Peronosporales</taxon>
        <taxon>Peronosporaceae</taxon>
        <taxon>Phytophthora</taxon>
    </lineage>
</organism>
<dbReference type="CDD" id="cd00821">
    <property type="entry name" value="PH"/>
    <property type="match status" value="1"/>
</dbReference>
<dbReference type="STRING" id="325452.A0A3R7HVW2"/>
<feature type="region of interest" description="Disordered" evidence="1">
    <location>
        <begin position="102"/>
        <end position="127"/>
    </location>
</feature>
<reference evidence="3" key="3">
    <citation type="submission" date="2020-06" db="EMBL/GenBank/DDBJ databases">
        <authorList>
            <person name="Studholme D.J."/>
        </authorList>
    </citation>
    <scope>NUCLEOTIDE SEQUENCE</scope>
    <source>
        <strain evidence="3">NZFS 2646</strain>
    </source>
</reference>
<dbReference type="Gene3D" id="2.30.29.30">
    <property type="entry name" value="Pleckstrin-homology domain (PH domain)/Phosphotyrosine-binding domain (PTB)"/>
    <property type="match status" value="1"/>
</dbReference>
<evidence type="ECO:0000313" key="6">
    <source>
        <dbReference type="Proteomes" id="UP000285624"/>
    </source>
</evidence>
<evidence type="ECO:0000313" key="4">
    <source>
        <dbReference type="EMBL" id="RLN02433.1"/>
    </source>
</evidence>
<evidence type="ECO:0000313" key="5">
    <source>
        <dbReference type="EMBL" id="RLN78916.1"/>
    </source>
</evidence>
<dbReference type="SUPFAM" id="SSF50729">
    <property type="entry name" value="PH domain-like"/>
    <property type="match status" value="1"/>
</dbReference>
<evidence type="ECO:0000259" key="2">
    <source>
        <dbReference type="PROSITE" id="PS50003"/>
    </source>
</evidence>
<dbReference type="InterPro" id="IPR011993">
    <property type="entry name" value="PH-like_dom_sf"/>
</dbReference>
<keyword evidence="6" id="KW-1185">Reference proteome</keyword>
<dbReference type="AlphaFoldDB" id="A0A3R7HVW2"/>
<dbReference type="EMBL" id="MAYM02002211">
    <property type="protein sequence ID" value="RLN02433.1"/>
    <property type="molecule type" value="Genomic_DNA"/>
</dbReference>
<feature type="compositionally biased region" description="Acidic residues" evidence="1">
    <location>
        <begin position="147"/>
        <end position="162"/>
    </location>
</feature>
<evidence type="ECO:0000313" key="7">
    <source>
        <dbReference type="Proteomes" id="UP000285883"/>
    </source>
</evidence>
<comment type="caution">
    <text evidence="5">The sequence shown here is derived from an EMBL/GenBank/DDBJ whole genome shotgun (WGS) entry which is preliminary data.</text>
</comment>
<dbReference type="EMBL" id="JPWV03000187">
    <property type="protein sequence ID" value="KAG2521782.1"/>
    <property type="molecule type" value="Genomic_DNA"/>
</dbReference>
<dbReference type="Proteomes" id="UP000285883">
    <property type="component" value="Unassembled WGS sequence"/>
</dbReference>
<sequence length="243" mass="26873">MKTLKQWKTRYCVVMGSHWLVYANQAQAISSAEAPTPVAVYELVGATCVEGDDDGSASKFQLHVAPARKVKCKAHSSLERKRWVNAVEDELQIQAKTSEDLARSVKEREEKQAAREAVKTKMHEMKSDARRLSELLGEAMQSARDDSDYESDSNEEMLDDAEGSGGPTLQRSRSDYLDGSPESSPMRRRESAFPFDTLDMAKSSERGTVPSSPLGGYPSTAAACNPQYTCDYYEDDGYCGLTD</sequence>
<dbReference type="EMBL" id="MBDN02000168">
    <property type="protein sequence ID" value="RLN78916.1"/>
    <property type="molecule type" value="Genomic_DNA"/>
</dbReference>
<dbReference type="Pfam" id="PF00169">
    <property type="entry name" value="PH"/>
    <property type="match status" value="1"/>
</dbReference>
<reference evidence="6 7" key="2">
    <citation type="submission" date="2018-07" db="EMBL/GenBank/DDBJ databases">
        <title>Genome sequencing of oomycete isolates from Chile give support for New Zealand origin for Phytophthora kernoviae and make available the first Nothophytophthora sp. genome.</title>
        <authorList>
            <person name="Studholme D.J."/>
            <person name="Sanfuentes E."/>
            <person name="Panda P."/>
            <person name="Hill R."/>
            <person name="Sambles C."/>
            <person name="Grant M."/>
            <person name="Williams N.M."/>
            <person name="Mcdougal R.L."/>
        </authorList>
    </citation>
    <scope>NUCLEOTIDE SEQUENCE [LARGE SCALE GENOMIC DNA]</scope>
    <source>
        <strain evidence="4">Chile2</strain>
        <strain evidence="5">Chile4</strain>
    </source>
</reference>
<dbReference type="InterPro" id="IPR001849">
    <property type="entry name" value="PH_domain"/>
</dbReference>
<dbReference type="Proteomes" id="UP000785171">
    <property type="component" value="Unassembled WGS sequence"/>
</dbReference>
<feature type="region of interest" description="Disordered" evidence="1">
    <location>
        <begin position="140"/>
        <end position="220"/>
    </location>
</feature>
<accession>A0A3R7HVW2</accession>
<reference evidence="3" key="1">
    <citation type="journal article" date="2015" name="Genom Data">
        <title>Genome sequences of six Phytophthora species associated with forests in New Zealand.</title>
        <authorList>
            <person name="Studholme D.J."/>
            <person name="McDougal R.L."/>
            <person name="Sambles C."/>
            <person name="Hansen E."/>
            <person name="Hardy G."/>
            <person name="Grant M."/>
            <person name="Ganley R.J."/>
            <person name="Williams N.M."/>
        </authorList>
    </citation>
    <scope>NUCLEOTIDE SEQUENCE</scope>
    <source>
        <strain evidence="3">NZFS 2646</strain>
    </source>
</reference>
<protein>
    <recommendedName>
        <fullName evidence="2">PH domain-containing protein</fullName>
    </recommendedName>
</protein>
<proteinExistence type="predicted"/>
<dbReference type="Proteomes" id="UP000285624">
    <property type="component" value="Unassembled WGS sequence"/>
</dbReference>